<protein>
    <submittedName>
        <fullName evidence="1">Uncharacterized protein</fullName>
    </submittedName>
</protein>
<comment type="caution">
    <text evidence="1">The sequence shown here is derived from an EMBL/GenBank/DDBJ whole genome shotgun (WGS) entry which is preliminary data.</text>
</comment>
<keyword evidence="2" id="KW-1185">Reference proteome</keyword>
<dbReference type="EMBL" id="QKWP01000422">
    <property type="protein sequence ID" value="RIB20348.1"/>
    <property type="molecule type" value="Genomic_DNA"/>
</dbReference>
<dbReference type="AlphaFoldDB" id="A0A397VEX9"/>
<proteinExistence type="predicted"/>
<sequence length="174" mass="20711">MIIEEVLIEEEDSEDLKSYRIQERSETIITVGVKLNVEKFMPIQFFMLDHLIFVVHYVISGLKEKVLVLWDSVLKNQKDDIILELLVVANELLIQRLIDFVQEFLIKKEDALKLILKCDNLDFEERETLHEQIKFIRFYQIDHKEFIPAYKHLLPDNLDVDILHCHLDPDARPL</sequence>
<dbReference type="Proteomes" id="UP000266673">
    <property type="component" value="Unassembled WGS sequence"/>
</dbReference>
<dbReference type="OrthoDB" id="298084at2759"/>
<name>A0A397VEX9_9GLOM</name>
<evidence type="ECO:0000313" key="2">
    <source>
        <dbReference type="Proteomes" id="UP000266673"/>
    </source>
</evidence>
<evidence type="ECO:0000313" key="1">
    <source>
        <dbReference type="EMBL" id="RIB20348.1"/>
    </source>
</evidence>
<gene>
    <name evidence="1" type="ORF">C2G38_2179505</name>
</gene>
<accession>A0A397VEX9</accession>
<reference evidence="1 2" key="1">
    <citation type="submission" date="2018-06" db="EMBL/GenBank/DDBJ databases">
        <title>Comparative genomics reveals the genomic features of Rhizophagus irregularis, R. cerebriforme, R. diaphanum and Gigaspora rosea, and their symbiotic lifestyle signature.</title>
        <authorList>
            <person name="Morin E."/>
            <person name="San Clemente H."/>
            <person name="Chen E.C.H."/>
            <person name="De La Providencia I."/>
            <person name="Hainaut M."/>
            <person name="Kuo A."/>
            <person name="Kohler A."/>
            <person name="Murat C."/>
            <person name="Tang N."/>
            <person name="Roy S."/>
            <person name="Loubradou J."/>
            <person name="Henrissat B."/>
            <person name="Grigoriev I.V."/>
            <person name="Corradi N."/>
            <person name="Roux C."/>
            <person name="Martin F.M."/>
        </authorList>
    </citation>
    <scope>NUCLEOTIDE SEQUENCE [LARGE SCALE GENOMIC DNA]</scope>
    <source>
        <strain evidence="1 2">DAOM 194757</strain>
    </source>
</reference>
<organism evidence="1 2">
    <name type="scientific">Gigaspora rosea</name>
    <dbReference type="NCBI Taxonomy" id="44941"/>
    <lineage>
        <taxon>Eukaryota</taxon>
        <taxon>Fungi</taxon>
        <taxon>Fungi incertae sedis</taxon>
        <taxon>Mucoromycota</taxon>
        <taxon>Glomeromycotina</taxon>
        <taxon>Glomeromycetes</taxon>
        <taxon>Diversisporales</taxon>
        <taxon>Gigasporaceae</taxon>
        <taxon>Gigaspora</taxon>
    </lineage>
</organism>